<dbReference type="PANTHER" id="PTHR35861:SF1">
    <property type="entry name" value="PHAGE TAIL SHEATH PROTEIN"/>
    <property type="match status" value="1"/>
</dbReference>
<evidence type="ECO:0000259" key="3">
    <source>
        <dbReference type="Pfam" id="PF17482"/>
    </source>
</evidence>
<evidence type="ECO:0000313" key="4">
    <source>
        <dbReference type="EMBL" id="AEB15451.1"/>
    </source>
</evidence>
<sequence length="494" mass="55078">MVVPGIYVQEQQYNLNSLKIDNRCLSGFAGITECGPINTPVKIRSFDEYLKVFGGFDTAGILPCSIYNYFRCGGKECVVVRIADEKTAACAKLKIKQNRGKIEFEASSPGHWGNYISASIWKEDEKYFSVSLTYQAKTENFIHLSCDKNDERYIVTYINARSSLCKVKVKGFATVPAPVFMRNFSSGNDGIADLKAGNYIGYYNGLNDYAGIGCFESFDDISLIAVPDICWLKKPEDMQSVQMALIAQAERFPNRFAILDVPEQLDIIGAANWVKRMTSSFAAAYYPFIDITDPLDRTGIGTIRVPPSGAICGCIAATDGEKGVFCAPANCLIDGAVGLSNSLTIGEQEILYTSRINFLKYFPGRGVKIWGAKTLSCEKEWEQINVRRTFSRVCKALKEGTRWAVFEPNDKNLRKRLVRQVYGFLLNLWHDGYFAGSTPEQGFYVRCNEEINPPENIDAGILTFEVGLAIIHPVEFFKIVLTAEKDGASVYLQE</sequence>
<gene>
    <name evidence="4" type="ordered locus">Tresu_2589</name>
</gene>
<dbReference type="Pfam" id="PF17482">
    <property type="entry name" value="Phage_sheath_1C"/>
    <property type="match status" value="1"/>
</dbReference>
<feature type="domain" description="Tail sheath protein subtilisin-like" evidence="2">
    <location>
        <begin position="224"/>
        <end position="375"/>
    </location>
</feature>
<comment type="similarity">
    <text evidence="1">Belongs to the myoviridae tail sheath protein family.</text>
</comment>
<proteinExistence type="inferred from homology"/>
<evidence type="ECO:0000259" key="2">
    <source>
        <dbReference type="Pfam" id="PF04984"/>
    </source>
</evidence>
<evidence type="ECO:0000313" key="5">
    <source>
        <dbReference type="Proteomes" id="UP000006852"/>
    </source>
</evidence>
<dbReference type="InterPro" id="IPR052042">
    <property type="entry name" value="Tail_sheath_structural"/>
</dbReference>
<evidence type="ECO:0000256" key="1">
    <source>
        <dbReference type="ARBA" id="ARBA00008005"/>
    </source>
</evidence>
<name>F2NYF2_TRES6</name>
<accession>F2NYF2</accession>
<dbReference type="RefSeq" id="WP_013702701.1">
    <property type="nucleotide sequence ID" value="NC_015386.1"/>
</dbReference>
<keyword evidence="4" id="KW-0614">Plasmid</keyword>
<dbReference type="Proteomes" id="UP000006852">
    <property type="component" value="Plasmid pTRESU01"/>
</dbReference>
<dbReference type="GeneID" id="302999694"/>
<reference evidence="5" key="1">
    <citation type="submission" date="2011-04" db="EMBL/GenBank/DDBJ databases">
        <title>The complete genome of plasmid of Treponema succinifaciens DSM 2489.</title>
        <authorList>
            <person name="Lucas S."/>
            <person name="Copeland A."/>
            <person name="Lapidus A."/>
            <person name="Bruce D."/>
            <person name="Goodwin L."/>
            <person name="Pitluck S."/>
            <person name="Peters L."/>
            <person name="Kyrpides N."/>
            <person name="Mavromatis K."/>
            <person name="Ivanova N."/>
            <person name="Ovchinnikova G."/>
            <person name="Teshima H."/>
            <person name="Detter J.C."/>
            <person name="Tapia R."/>
            <person name="Han C."/>
            <person name="Land M."/>
            <person name="Hauser L."/>
            <person name="Markowitz V."/>
            <person name="Cheng J.-F."/>
            <person name="Hugenholtz P."/>
            <person name="Woyke T."/>
            <person name="Wu D."/>
            <person name="Gronow S."/>
            <person name="Wellnitz S."/>
            <person name="Brambilla E."/>
            <person name="Klenk H.-P."/>
            <person name="Eisen J.A."/>
        </authorList>
    </citation>
    <scope>NUCLEOTIDE SEQUENCE [LARGE SCALE GENOMIC DNA]</scope>
    <source>
        <strain evidence="5">ATCC 33096 / DSM 2489 / 6091</strain>
        <plasmid evidence="5">Plasmid pTRESU01</plasmid>
    </source>
</reference>
<dbReference type="InterPro" id="IPR035089">
    <property type="entry name" value="Phage_sheath_subtilisin"/>
</dbReference>
<dbReference type="KEGG" id="tsu:Tresu_2589"/>
<feature type="domain" description="Tail sheath protein C-terminal" evidence="3">
    <location>
        <begin position="379"/>
        <end position="479"/>
    </location>
</feature>
<dbReference type="Gene3D" id="3.40.50.11780">
    <property type="match status" value="2"/>
</dbReference>
<dbReference type="HOGENOM" id="CLU_009303_1_0_12"/>
<dbReference type="eggNOG" id="COG3497">
    <property type="taxonomic scope" value="Bacteria"/>
</dbReference>
<protein>
    <submittedName>
        <fullName evidence="4">Tail sheath protein</fullName>
    </submittedName>
</protein>
<dbReference type="EMBL" id="CP002632">
    <property type="protein sequence ID" value="AEB15451.1"/>
    <property type="molecule type" value="Genomic_DNA"/>
</dbReference>
<dbReference type="Pfam" id="PF04984">
    <property type="entry name" value="Phage_sheath_1"/>
    <property type="match status" value="1"/>
</dbReference>
<geneLocation type="plasmid" evidence="4 5">
    <name>pTRESU01</name>
</geneLocation>
<dbReference type="InterPro" id="IPR020287">
    <property type="entry name" value="Tail_sheath_C"/>
</dbReference>
<organism evidence="4 5">
    <name type="scientific">Treponema succinifaciens (strain ATCC 33096 / DSM 2489 / 6091)</name>
    <dbReference type="NCBI Taxonomy" id="869209"/>
    <lineage>
        <taxon>Bacteria</taxon>
        <taxon>Pseudomonadati</taxon>
        <taxon>Spirochaetota</taxon>
        <taxon>Spirochaetia</taxon>
        <taxon>Spirochaetales</taxon>
        <taxon>Treponemataceae</taxon>
        <taxon>Treponema</taxon>
    </lineage>
</organism>
<dbReference type="AlphaFoldDB" id="F2NYF2"/>
<dbReference type="PANTHER" id="PTHR35861">
    <property type="match status" value="1"/>
</dbReference>
<keyword evidence="5" id="KW-1185">Reference proteome</keyword>